<sequence>MKALSMPRRLAVLAAGLFILCSAVPAAAQNFKPFTFLRFIETEHFRIIFPKESESTARTLSQYADGLYERISSLLGITVPGKIPVTITPHTDQFNGYMNSMPYPHIVLFDTPMDPEWTVFENSLKSLFLHELTHAVSLSSRGPFLEALHRIFGGWVYPAGLNAPLFMVEGVTVSFESLDGFGRANDPVIKQKLRQAIHEGKFLTPFQVSGVYDLPPDQAAYYEYGGLFSAYLQDTYGMEKYASLWQAMGRRFYLSPVVYNSGYYHLFTAVYGITFTQAWDDFQASLALQGLKENSDIIPLKGPRPFIDAMAAGDGRVFLLDRRGRKILAYDPAADSLETLGPADSSAYYFGISHDGKYLLVSGYRYADSLAAAAAEEYRTDTGRRTGRSWKNLYKAGYFRKGLIGIGSDLHANTVVYQPFSGEREILFAGSEELVFSNPCAIDDSWIAFVAVRRGIRELCVFNYDTKQTFTLHSSLEDDAERWRYIRDLRVSGGRIFFSYNHDDRMYKLGIIDVSGIASAAPLGTVEAFFGETDFSGGVFSPVAVNGEIYYRGAFASRDGLLRYPGIPQGTAAALEFRPWEGEAEARRNRQVQEPPPLECRKYFAIRYLNPFKLWLPTVSVRYESDYLRFGGVGIASVMIDPTDTNTVILQAAADIPAAMAMVDVQWQNLWFGIPLTVTFSDKVDRMTGDSYRATRAGISGSFSRGMGNERNYLSLSAGVSAAFTATNPKDGSSAYTWGYDESRYSASLGIGLTSLRRQSWQFFGDGISGFAYGRSQFSAWEPRFDGIIRAGFESRFPLGLSFYGAWDETGMDLHGKSRTYGGSHFDSLASSEYPAPGSLDLTWLAGGEMAIKIFSLEIQKNLSHLYFNRFYAAAAYRAAVYDSQGHPDAQGTALAGDIRLAQSAILRIAPVISLIPIKAVPISVEPSVWGAWKLSNTLNKSAETWTDHVMFGFSLSLGW</sequence>
<dbReference type="SUPFAM" id="SSF82171">
    <property type="entry name" value="DPP6 N-terminal domain-like"/>
    <property type="match status" value="1"/>
</dbReference>
<keyword evidence="3" id="KW-1185">Reference proteome</keyword>
<name>A0A7T7XNN3_9SPIR</name>
<dbReference type="EMBL" id="CP067089">
    <property type="protein sequence ID" value="QQO09684.1"/>
    <property type="molecule type" value="Genomic_DNA"/>
</dbReference>
<reference evidence="2" key="1">
    <citation type="submission" date="2021-01" db="EMBL/GenBank/DDBJ databases">
        <title>Description of Breznakiella homolactica.</title>
        <authorList>
            <person name="Song Y."/>
            <person name="Brune A."/>
        </authorList>
    </citation>
    <scope>NUCLEOTIDE SEQUENCE</scope>
    <source>
        <strain evidence="2">RmG30</strain>
    </source>
</reference>
<dbReference type="KEGG" id="bhc:JFL75_01835"/>
<protein>
    <submittedName>
        <fullName evidence="2">Uncharacterized protein</fullName>
    </submittedName>
</protein>
<feature type="signal peptide" evidence="1">
    <location>
        <begin position="1"/>
        <end position="28"/>
    </location>
</feature>
<evidence type="ECO:0000313" key="3">
    <source>
        <dbReference type="Proteomes" id="UP000595917"/>
    </source>
</evidence>
<dbReference type="AlphaFoldDB" id="A0A7T7XNN3"/>
<dbReference type="Proteomes" id="UP000595917">
    <property type="component" value="Chromosome"/>
</dbReference>
<evidence type="ECO:0000256" key="1">
    <source>
        <dbReference type="SAM" id="SignalP"/>
    </source>
</evidence>
<organism evidence="2 3">
    <name type="scientific">Breznakiella homolactica</name>
    <dbReference type="NCBI Taxonomy" id="2798577"/>
    <lineage>
        <taxon>Bacteria</taxon>
        <taxon>Pseudomonadati</taxon>
        <taxon>Spirochaetota</taxon>
        <taxon>Spirochaetia</taxon>
        <taxon>Spirochaetales</taxon>
        <taxon>Breznakiellaceae</taxon>
        <taxon>Breznakiella</taxon>
    </lineage>
</organism>
<feature type="chain" id="PRO_5030994350" evidence="1">
    <location>
        <begin position="29"/>
        <end position="960"/>
    </location>
</feature>
<keyword evidence="1" id="KW-0732">Signal</keyword>
<evidence type="ECO:0000313" key="2">
    <source>
        <dbReference type="EMBL" id="QQO09684.1"/>
    </source>
</evidence>
<gene>
    <name evidence="2" type="ORF">JFL75_01835</name>
</gene>
<accession>A0A7T7XNN3</accession>
<dbReference type="RefSeq" id="WP_215626987.1">
    <property type="nucleotide sequence ID" value="NZ_CP067089.2"/>
</dbReference>
<proteinExistence type="predicted"/>